<dbReference type="Proteomes" id="UP000629287">
    <property type="component" value="Unassembled WGS sequence"/>
</dbReference>
<dbReference type="RefSeq" id="WP_050399533.1">
    <property type="nucleotide sequence ID" value="NZ_JADBGF010000001.1"/>
</dbReference>
<dbReference type="InterPro" id="IPR010998">
    <property type="entry name" value="Integrase_recombinase_N"/>
</dbReference>
<protein>
    <recommendedName>
        <fullName evidence="5">Integrase</fullName>
    </recommendedName>
</protein>
<proteinExistence type="predicted"/>
<dbReference type="AlphaFoldDB" id="A0A8I0P8Z6"/>
<name>A0A8I0P8Z6_9ACTN</name>
<evidence type="ECO:0000256" key="1">
    <source>
        <dbReference type="ARBA" id="ARBA00023125"/>
    </source>
</evidence>
<sequence length="460" mass="53406">MPYVEVRGNSIRVKWWNGEYKLDGEGKPTKAKLYDSASGPEPGVPFADEAEAHNYGLDREYEVRHGKNIPRASAQTLMEAYCWLWFEAASLRPNSVDTYKSMLNAVIVPYWRKRPVGAITALEYDVWKKHIEAKYSENYVDQLRGLFRMLMEDAILKYKLRTDSPIIEQRRRGKYTKKQTRRPKLDLPIRAIHQLATNAYHVWGFAGWTYIWTVAFTGMRPPGEMYGLQRGYASPSWPAADRDRKRREEAAKRYDASGLHALRVQHQLYYADGAPVLAGPKYESHRSLVIPPFLHELHSALLASHDKPFVFLSIMGKPLLGTQFERDYWHPIRDGADERTSRKGYERFARPKLPPVEEMAGQDIYRLRHWHRELLDEPGADIPTVAKEARMGHELPGVEGVYTMVTMAMEKRIAEYLQEVWEKFLSSGPWLPSFPIRLPDDQRNGVPPQFSDYRVLEERR</sequence>
<dbReference type="Gene3D" id="1.10.150.130">
    <property type="match status" value="1"/>
</dbReference>
<gene>
    <name evidence="3" type="ORF">H4687_005886</name>
</gene>
<accession>A0A8I0P8Z6</accession>
<dbReference type="SUPFAM" id="SSF56349">
    <property type="entry name" value="DNA breaking-rejoining enzymes"/>
    <property type="match status" value="1"/>
</dbReference>
<dbReference type="GO" id="GO:0006310">
    <property type="term" value="P:DNA recombination"/>
    <property type="evidence" value="ECO:0007669"/>
    <property type="project" value="UniProtKB-KW"/>
</dbReference>
<evidence type="ECO:0008006" key="5">
    <source>
        <dbReference type="Google" id="ProtNLM"/>
    </source>
</evidence>
<keyword evidence="4" id="KW-1185">Reference proteome</keyword>
<keyword evidence="2" id="KW-0233">DNA recombination</keyword>
<dbReference type="OrthoDB" id="4529782at2"/>
<evidence type="ECO:0000313" key="4">
    <source>
        <dbReference type="Proteomes" id="UP000629287"/>
    </source>
</evidence>
<keyword evidence="1" id="KW-0238">DNA-binding</keyword>
<dbReference type="GO" id="GO:0015074">
    <property type="term" value="P:DNA integration"/>
    <property type="evidence" value="ECO:0007669"/>
    <property type="project" value="InterPro"/>
</dbReference>
<evidence type="ECO:0000256" key="2">
    <source>
        <dbReference type="ARBA" id="ARBA00023172"/>
    </source>
</evidence>
<dbReference type="Gene3D" id="1.10.443.10">
    <property type="entry name" value="Intergrase catalytic core"/>
    <property type="match status" value="1"/>
</dbReference>
<dbReference type="EMBL" id="JADBGF010000001">
    <property type="protein sequence ID" value="MBE1599757.1"/>
    <property type="molecule type" value="Genomic_DNA"/>
</dbReference>
<dbReference type="GO" id="GO:0003677">
    <property type="term" value="F:DNA binding"/>
    <property type="evidence" value="ECO:0007669"/>
    <property type="project" value="UniProtKB-KW"/>
</dbReference>
<evidence type="ECO:0000313" key="3">
    <source>
        <dbReference type="EMBL" id="MBE1599757.1"/>
    </source>
</evidence>
<dbReference type="GeneID" id="86830428"/>
<dbReference type="InterPro" id="IPR013762">
    <property type="entry name" value="Integrase-like_cat_sf"/>
</dbReference>
<organism evidence="3 4">
    <name type="scientific">Streptomyces stelliscabiei</name>
    <dbReference type="NCBI Taxonomy" id="146820"/>
    <lineage>
        <taxon>Bacteria</taxon>
        <taxon>Bacillati</taxon>
        <taxon>Actinomycetota</taxon>
        <taxon>Actinomycetes</taxon>
        <taxon>Kitasatosporales</taxon>
        <taxon>Streptomycetaceae</taxon>
        <taxon>Streptomyces</taxon>
    </lineage>
</organism>
<comment type="caution">
    <text evidence="3">The sequence shown here is derived from an EMBL/GenBank/DDBJ whole genome shotgun (WGS) entry which is preliminary data.</text>
</comment>
<dbReference type="InterPro" id="IPR011010">
    <property type="entry name" value="DNA_brk_join_enz"/>
</dbReference>
<reference evidence="3 4" key="1">
    <citation type="submission" date="2020-10" db="EMBL/GenBank/DDBJ databases">
        <title>Sequencing the genomes of 1000 actinobacteria strains.</title>
        <authorList>
            <person name="Klenk H.-P."/>
        </authorList>
    </citation>
    <scope>NUCLEOTIDE SEQUENCE [LARGE SCALE GENOMIC DNA]</scope>
    <source>
        <strain evidence="3 4">DSM 41803</strain>
    </source>
</reference>